<evidence type="ECO:0000256" key="4">
    <source>
        <dbReference type="ARBA" id="ARBA00022630"/>
    </source>
</evidence>
<evidence type="ECO:0000256" key="11">
    <source>
        <dbReference type="ARBA" id="ARBA00067136"/>
    </source>
</evidence>
<evidence type="ECO:0000256" key="12">
    <source>
        <dbReference type="SAM" id="SignalP"/>
    </source>
</evidence>
<dbReference type="GO" id="GO:0009636">
    <property type="term" value="P:response to toxic substance"/>
    <property type="evidence" value="ECO:0007669"/>
    <property type="project" value="UniProtKB-KW"/>
</dbReference>
<sequence>MNTSIPSTDRAALLRKLGIRAAIIQAPMAGVSTPALAAAVTNAGGLGSLGVGAMDAEGARKAIRETRALTSGPFNINLFCHAPAVSDAAREQAWLDYLAPRFAEFGATPPATLREIYRSYVADDAMHQMLLEERPAVVSFHFGLPDAGKIRALKDAGIVLLATATSLDEARAIEAAGIDAIVAQGIEAGGHRGVFDPQAFDEGLGTLALVRVLASKTALPVIAAGGIMDGAGIAAALALGAQAAQLGTAFIACPETSADGPFRDALAQAQMRPTTFTEAISGRNARGFVNRFTELGAAPGAPAAPDYPIAYDAGKALHAAAKARGSAEFAAQWAGQAVPLARALPAGELFATLEAELADSLGGLGALAAGLKQPLQP</sequence>
<keyword evidence="12" id="KW-0732">Signal</keyword>
<dbReference type="CDD" id="cd04730">
    <property type="entry name" value="NPD_like"/>
    <property type="match status" value="1"/>
</dbReference>
<evidence type="ECO:0000256" key="9">
    <source>
        <dbReference type="ARBA" id="ARBA00031155"/>
    </source>
</evidence>
<dbReference type="FunFam" id="3.20.20.70:FF:000154">
    <property type="entry name" value="Probable nitronate monooxygenase"/>
    <property type="match status" value="1"/>
</dbReference>
<evidence type="ECO:0000256" key="1">
    <source>
        <dbReference type="ARBA" id="ARBA00001917"/>
    </source>
</evidence>
<dbReference type="RefSeq" id="WP_115013016.1">
    <property type="nucleotide sequence ID" value="NZ_QKWJ01000002.1"/>
</dbReference>
<evidence type="ECO:0000256" key="8">
    <source>
        <dbReference type="ARBA" id="ARBA00023033"/>
    </source>
</evidence>
<feature type="chain" id="PRO_5016711999" description="Nitronate monooxygenase" evidence="12">
    <location>
        <begin position="38"/>
        <end position="377"/>
    </location>
</feature>
<dbReference type="AlphaFoldDB" id="A0A370P1K8"/>
<evidence type="ECO:0000256" key="5">
    <source>
        <dbReference type="ARBA" id="ARBA00022643"/>
    </source>
</evidence>
<comment type="cofactor">
    <cofactor evidence="1">
        <name>FMN</name>
        <dbReference type="ChEBI" id="CHEBI:58210"/>
    </cofactor>
</comment>
<dbReference type="Gene3D" id="3.20.20.70">
    <property type="entry name" value="Aldolase class I"/>
    <property type="match status" value="1"/>
</dbReference>
<keyword evidence="7" id="KW-0560">Oxidoreductase</keyword>
<keyword evidence="4" id="KW-0285">Flavoprotein</keyword>
<comment type="catalytic activity">
    <reaction evidence="10">
        <text>3 propionate 3-nitronate + 3 O2 + H2O = 3 3-oxopropanoate + 2 nitrate + nitrite + H2O2 + 3 H(+)</text>
        <dbReference type="Rhea" id="RHEA:57332"/>
        <dbReference type="ChEBI" id="CHEBI:15377"/>
        <dbReference type="ChEBI" id="CHEBI:15378"/>
        <dbReference type="ChEBI" id="CHEBI:15379"/>
        <dbReference type="ChEBI" id="CHEBI:16240"/>
        <dbReference type="ChEBI" id="CHEBI:16301"/>
        <dbReference type="ChEBI" id="CHEBI:17632"/>
        <dbReference type="ChEBI" id="CHEBI:33190"/>
        <dbReference type="ChEBI" id="CHEBI:136067"/>
    </reaction>
</comment>
<evidence type="ECO:0000256" key="6">
    <source>
        <dbReference type="ARBA" id="ARBA00022741"/>
    </source>
</evidence>
<evidence type="ECO:0000256" key="7">
    <source>
        <dbReference type="ARBA" id="ARBA00023002"/>
    </source>
</evidence>
<keyword evidence="8 13" id="KW-0503">Monooxygenase</keyword>
<organism evidence="13 14">
    <name type="scientific">Cupriavidus lacunae</name>
    <dbReference type="NCBI Taxonomy" id="2666307"/>
    <lineage>
        <taxon>Bacteria</taxon>
        <taxon>Pseudomonadati</taxon>
        <taxon>Pseudomonadota</taxon>
        <taxon>Betaproteobacteria</taxon>
        <taxon>Burkholderiales</taxon>
        <taxon>Burkholderiaceae</taxon>
        <taxon>Cupriavidus</taxon>
    </lineage>
</organism>
<evidence type="ECO:0000313" key="13">
    <source>
        <dbReference type="EMBL" id="RDK11742.1"/>
    </source>
</evidence>
<evidence type="ECO:0000256" key="3">
    <source>
        <dbReference type="ARBA" id="ARBA00022575"/>
    </source>
</evidence>
<dbReference type="SUPFAM" id="SSF51412">
    <property type="entry name" value="Inosine monophosphate dehydrogenase (IMPDH)"/>
    <property type="match status" value="1"/>
</dbReference>
<dbReference type="InterPro" id="IPR004136">
    <property type="entry name" value="NMO"/>
</dbReference>
<keyword evidence="3" id="KW-0216">Detoxification</keyword>
<dbReference type="Proteomes" id="UP000255165">
    <property type="component" value="Unassembled WGS sequence"/>
</dbReference>
<evidence type="ECO:0000256" key="2">
    <source>
        <dbReference type="ARBA" id="ARBA00009881"/>
    </source>
</evidence>
<evidence type="ECO:0000313" key="14">
    <source>
        <dbReference type="Proteomes" id="UP000255165"/>
    </source>
</evidence>
<dbReference type="Pfam" id="PF03060">
    <property type="entry name" value="NMO"/>
    <property type="match status" value="1"/>
</dbReference>
<feature type="signal peptide" evidence="12">
    <location>
        <begin position="1"/>
        <end position="37"/>
    </location>
</feature>
<dbReference type="PANTHER" id="PTHR42747">
    <property type="entry name" value="NITRONATE MONOOXYGENASE-RELATED"/>
    <property type="match status" value="1"/>
</dbReference>
<reference evidence="13 14" key="1">
    <citation type="submission" date="2018-06" db="EMBL/GenBank/DDBJ databases">
        <authorList>
            <person name="Feng T."/>
            <person name="Jeon C.O."/>
        </authorList>
    </citation>
    <scope>NUCLEOTIDE SEQUENCE [LARGE SCALE GENOMIC DNA]</scope>
    <source>
        <strain evidence="13 14">S23</strain>
    </source>
</reference>
<name>A0A370P1K8_9BURK</name>
<proteinExistence type="inferred from homology"/>
<keyword evidence="5" id="KW-0288">FMN</keyword>
<dbReference type="InterPro" id="IPR013785">
    <property type="entry name" value="Aldolase_TIM"/>
</dbReference>
<dbReference type="PANTHER" id="PTHR42747:SF3">
    <property type="entry name" value="NITRONATE MONOOXYGENASE-RELATED"/>
    <property type="match status" value="1"/>
</dbReference>
<dbReference type="EMBL" id="QKWJ01000002">
    <property type="protein sequence ID" value="RDK11742.1"/>
    <property type="molecule type" value="Genomic_DNA"/>
</dbReference>
<evidence type="ECO:0000256" key="10">
    <source>
        <dbReference type="ARBA" id="ARBA00049401"/>
    </source>
</evidence>
<gene>
    <name evidence="13" type="ORF">DN412_02230</name>
</gene>
<protein>
    <recommendedName>
        <fullName evidence="11">Nitronate monooxygenase</fullName>
    </recommendedName>
    <alternativeName>
        <fullName evidence="9">Propionate 3-nitronate monooxygenase</fullName>
    </alternativeName>
</protein>
<comment type="caution">
    <text evidence="13">The sequence shown here is derived from an EMBL/GenBank/DDBJ whole genome shotgun (WGS) entry which is preliminary data.</text>
</comment>
<comment type="similarity">
    <text evidence="2">Belongs to the nitronate monooxygenase family. NMO class I subfamily.</text>
</comment>
<dbReference type="GO" id="GO:0018580">
    <property type="term" value="F:nitronate monooxygenase activity"/>
    <property type="evidence" value="ECO:0007669"/>
    <property type="project" value="InterPro"/>
</dbReference>
<keyword evidence="6" id="KW-0547">Nucleotide-binding</keyword>
<keyword evidence="14" id="KW-1185">Reference proteome</keyword>
<accession>A0A370P1K8</accession>
<dbReference type="GO" id="GO:0000166">
    <property type="term" value="F:nucleotide binding"/>
    <property type="evidence" value="ECO:0007669"/>
    <property type="project" value="UniProtKB-KW"/>
</dbReference>